<comment type="function">
    <text evidence="11">Required for proper folding and/or the stability of a subset of proteins in the endoplasmic reticulum. Component of glycosylphosphatidylinositol-mannosyltransferase 1 which transfers the first of the 4 mannoses in the GPI-anchor precursors during GPI-anchor biosynthesis. Probably acts by stabilizing the mannosyltransferase GPI14.</text>
</comment>
<evidence type="ECO:0000256" key="2">
    <source>
        <dbReference type="ARBA" id="ARBA00004687"/>
    </source>
</evidence>
<dbReference type="PANTHER" id="PTHR28533">
    <property type="entry name" value="PROTEIN PBN1"/>
    <property type="match status" value="1"/>
</dbReference>
<keyword evidence="9 11" id="KW-0472">Membrane</keyword>
<keyword evidence="10" id="KW-0325">Glycoprotein</keyword>
<dbReference type="InterPro" id="IPR042322">
    <property type="entry name" value="Pbn1"/>
</dbReference>
<dbReference type="SMART" id="SM00780">
    <property type="entry name" value="PIG-X"/>
    <property type="match status" value="1"/>
</dbReference>
<dbReference type="AlphaFoldDB" id="A0A6A6T0M5"/>
<dbReference type="UniPathway" id="UPA00196"/>
<dbReference type="PANTHER" id="PTHR28533:SF1">
    <property type="entry name" value="PROTEIN PBN1"/>
    <property type="match status" value="1"/>
</dbReference>
<evidence type="ECO:0000256" key="6">
    <source>
        <dbReference type="ARBA" id="ARBA00022692"/>
    </source>
</evidence>
<evidence type="ECO:0000256" key="1">
    <source>
        <dbReference type="ARBA" id="ARBA00004643"/>
    </source>
</evidence>
<evidence type="ECO:0000313" key="12">
    <source>
        <dbReference type="EMBL" id="KAF2652348.1"/>
    </source>
</evidence>
<comment type="similarity">
    <text evidence="3 11">Belongs to the PIGX family.</text>
</comment>
<name>A0A6A6T0M5_9PLEO</name>
<dbReference type="EMBL" id="MU004404">
    <property type="protein sequence ID" value="KAF2652348.1"/>
    <property type="molecule type" value="Genomic_DNA"/>
</dbReference>
<evidence type="ECO:0000313" key="13">
    <source>
        <dbReference type="Proteomes" id="UP000799324"/>
    </source>
</evidence>
<dbReference type="GO" id="GO:0005789">
    <property type="term" value="C:endoplasmic reticulum membrane"/>
    <property type="evidence" value="ECO:0007669"/>
    <property type="project" value="UniProtKB-SubCell"/>
</dbReference>
<evidence type="ECO:0000256" key="5">
    <source>
        <dbReference type="ARBA" id="ARBA00022502"/>
    </source>
</evidence>
<evidence type="ECO:0000256" key="4">
    <source>
        <dbReference type="ARBA" id="ARBA00020410"/>
    </source>
</evidence>
<dbReference type="GO" id="GO:1990529">
    <property type="term" value="C:glycosylphosphatidylinositol-mannosyltransferase I complex"/>
    <property type="evidence" value="ECO:0007669"/>
    <property type="project" value="TreeGrafter"/>
</dbReference>
<gene>
    <name evidence="12" type="ORF">K491DRAFT_726969</name>
</gene>
<reference evidence="12" key="1">
    <citation type="journal article" date="2020" name="Stud. Mycol.">
        <title>101 Dothideomycetes genomes: a test case for predicting lifestyles and emergence of pathogens.</title>
        <authorList>
            <person name="Haridas S."/>
            <person name="Albert R."/>
            <person name="Binder M."/>
            <person name="Bloem J."/>
            <person name="Labutti K."/>
            <person name="Salamov A."/>
            <person name="Andreopoulos B."/>
            <person name="Baker S."/>
            <person name="Barry K."/>
            <person name="Bills G."/>
            <person name="Bluhm B."/>
            <person name="Cannon C."/>
            <person name="Castanera R."/>
            <person name="Culley D."/>
            <person name="Daum C."/>
            <person name="Ezra D."/>
            <person name="Gonzalez J."/>
            <person name="Henrissat B."/>
            <person name="Kuo A."/>
            <person name="Liang C."/>
            <person name="Lipzen A."/>
            <person name="Lutzoni F."/>
            <person name="Magnuson J."/>
            <person name="Mondo S."/>
            <person name="Nolan M."/>
            <person name="Ohm R."/>
            <person name="Pangilinan J."/>
            <person name="Park H.-J."/>
            <person name="Ramirez L."/>
            <person name="Alfaro M."/>
            <person name="Sun H."/>
            <person name="Tritt A."/>
            <person name="Yoshinaga Y."/>
            <person name="Zwiers L.-H."/>
            <person name="Turgeon B."/>
            <person name="Goodwin S."/>
            <person name="Spatafora J."/>
            <person name="Crous P."/>
            <person name="Grigoriev I."/>
        </authorList>
    </citation>
    <scope>NUCLEOTIDE SEQUENCE</scope>
    <source>
        <strain evidence="12">CBS 122681</strain>
    </source>
</reference>
<accession>A0A6A6T0M5</accession>
<sequence>MKQRITYLVPDPESFDPDLLTVNEASLSLRDVKAAKEHRLTFGLSELPAELRKAFDGWHELHIRWATDSPYTALPPFTSRVSPGLHVSFTPQEEQQKSTLCPFLKDAFGDSVGCDSTNGTFIQPPILAERFSMSASSEFFAHIPSMSPLVSYIQERICPSSSTICKDAADSLLSASYVDIDYDAISHALVFNVFWAQPSDKSPWTEKILLPGTEETIEVGILSIESNPDPDILGFSGFLTVLGQDDTPKPTRFQAPSRHHPLPSSLRQTFTASFNQPTGLHPTLTISLPPTDLRPPERTCKLHTYLTLPSYLFIDKYQFTDPLFLSSHHLKNLRTISGATDLEAPDWVVKEWGSTALFELDIPSSQDDKTKATEREREWNISIPLHLRYLPASNSSHTRVPVPWPVVFWACRAEEGTKMNVNPFDRRHLGYEGLFGPKTKFIDVPPARQDRLVEFIDVPVLDLRRTGWVEMGTMGVVLLAFLWLSWVLFGPVQGKVQKGEGKGKKTQ</sequence>
<evidence type="ECO:0000256" key="8">
    <source>
        <dbReference type="ARBA" id="ARBA00022989"/>
    </source>
</evidence>
<keyword evidence="6 11" id="KW-0812">Transmembrane</keyword>
<proteinExistence type="inferred from homology"/>
<comment type="pathway">
    <text evidence="2 11">Glycolipid biosynthesis; glycosylphosphatidylinositol-anchor biosynthesis.</text>
</comment>
<keyword evidence="7 11" id="KW-0256">Endoplasmic reticulum</keyword>
<evidence type="ECO:0000256" key="7">
    <source>
        <dbReference type="ARBA" id="ARBA00022824"/>
    </source>
</evidence>
<evidence type="ECO:0000256" key="11">
    <source>
        <dbReference type="RuleBase" id="RU366056"/>
    </source>
</evidence>
<keyword evidence="8 11" id="KW-1133">Transmembrane helix</keyword>
<dbReference type="GO" id="GO:0000030">
    <property type="term" value="F:mannosyltransferase activity"/>
    <property type="evidence" value="ECO:0007669"/>
    <property type="project" value="TreeGrafter"/>
</dbReference>
<dbReference type="Pfam" id="PF08320">
    <property type="entry name" value="PIG-X"/>
    <property type="match status" value="1"/>
</dbReference>
<organism evidence="12 13">
    <name type="scientific">Lophiostoma macrostomum CBS 122681</name>
    <dbReference type="NCBI Taxonomy" id="1314788"/>
    <lineage>
        <taxon>Eukaryota</taxon>
        <taxon>Fungi</taxon>
        <taxon>Dikarya</taxon>
        <taxon>Ascomycota</taxon>
        <taxon>Pezizomycotina</taxon>
        <taxon>Dothideomycetes</taxon>
        <taxon>Pleosporomycetidae</taxon>
        <taxon>Pleosporales</taxon>
        <taxon>Lophiostomataceae</taxon>
        <taxon>Lophiostoma</taxon>
    </lineage>
</organism>
<comment type="subcellular location">
    <subcellularLocation>
        <location evidence="11">Endoplasmic reticulum membrane</location>
        <topology evidence="11">Single-pass membrane protein</topology>
    </subcellularLocation>
    <subcellularLocation>
        <location evidence="1">Endoplasmic reticulum membrane</location>
        <topology evidence="1">Single-pass type III membrane protein</topology>
    </subcellularLocation>
</comment>
<protein>
    <recommendedName>
        <fullName evidence="4 11">Protein PBN1</fullName>
    </recommendedName>
</protein>
<keyword evidence="5 11" id="KW-0337">GPI-anchor biosynthesis</keyword>
<keyword evidence="13" id="KW-1185">Reference proteome</keyword>
<evidence type="ECO:0000256" key="3">
    <source>
        <dbReference type="ARBA" id="ARBA00010345"/>
    </source>
</evidence>
<evidence type="ECO:0000256" key="9">
    <source>
        <dbReference type="ARBA" id="ARBA00023136"/>
    </source>
</evidence>
<dbReference type="InterPro" id="IPR013233">
    <property type="entry name" value="PIG-X/PBN1"/>
</dbReference>
<dbReference type="OrthoDB" id="5546453at2759"/>
<dbReference type="Proteomes" id="UP000799324">
    <property type="component" value="Unassembled WGS sequence"/>
</dbReference>
<evidence type="ECO:0000256" key="10">
    <source>
        <dbReference type="ARBA" id="ARBA00023180"/>
    </source>
</evidence>
<dbReference type="GO" id="GO:0006506">
    <property type="term" value="P:GPI anchor biosynthetic process"/>
    <property type="evidence" value="ECO:0007669"/>
    <property type="project" value="UniProtKB-UniPathway"/>
</dbReference>
<feature type="transmembrane region" description="Helical" evidence="11">
    <location>
        <begin position="468"/>
        <end position="489"/>
    </location>
</feature>